<protein>
    <recommendedName>
        <fullName evidence="4">EGF-like domain-containing protein</fullName>
    </recommendedName>
</protein>
<comment type="caution">
    <text evidence="5">The sequence shown here is derived from an EMBL/GenBank/DDBJ whole genome shotgun (WGS) entry which is preliminary data.</text>
</comment>
<sequence>MLIKNILLLCLLLIAIVESTSVKKSEVSDKANPNYYPDSSSTCTITHLFSIESRYEITLCTLNVDNPSIPTSAYLNRFGSKKADGSCSITLKPPLNSFGTFNVSVVTIGDTAISQQYEFSCEPIPYPLQVEVLSPFKVSTLSNFKARPLLLAHIRINNLVRPIKAIAADPSIFENSLSFFRIGIDNHFMVLAVPTHNSSWSLDKPIDCSFVTVFGKTQLYIDFPSRDTINRYSYAFNTVVGQTSFNVSRPLYASATIKVETNGYMPYVNGIWDNTPENNDASVLVTRKGNLNTYLHIPYTPFVGSYFPSMQYYDDLTKKVVKYSSGLNYNITVPTNDLFSIMQVIGINSNFENSMAVVFFTCSKYDPTIRFWPPQTGEFFMPYPFGIESRASHSPYINIGVSFPFQYFPLVSGMSFKIDGYSFSSPLLSVQVADVLNVDKEYPIIQSMVFTHIGDSNVMLTIHITDNLSGFSRIESLQKDSSLFIDEQHLVQGHALDGIYQVLLDSPINYYQTFAIYDKASSFFTYNMMAMPESITNFKEFAFYQFSISNITFIDFEKNDVDLSNGPVENTLYLNVSNASPVFGLQFGILNQENSLFSQATLVQNLNILKWNPEKQLYQSNFTMKAGSIAKVVNYYIVAPKNVLITSDDISWIPGSQLRISSNDGDIMPPLVKQITLNPGKSFNYDPVASSTMSWTIELEPSVNAFKNGTVVFKSNVDLLGYKFTFSQTNDNVFTFPIKHSKCLIQEYYIAYLSLEDVNGNLSEFDYDDLQEIRKISPLLKFSNLEDFNIVVSCAASINLADIYPPELFSLQLNTTTIHTKTMDRSLQFSIALSDANNISLRHKPTVYFQRNGRNDVLLLELDFVEQTSADGLWRFTGSITFPYGYAFGETVFFSMYGLLDEALNQKGYSSKQLSHTHFTNSISIGTNVTPLAPQLKGNSFITYIKGGDMWIYGNHLGNQASDVKLQINYQDSFSQVDILERSNLYIKISVASYLKKAFLALVQVDGQQSNTLTITPSGQPFKEETIQCFGDCGGPNNGVCVDGKGCICIKPWTGRDCQSQVIVGTTPNINQTRPDVNIDTNINGTGVSFSSLISFVGIKELDLNGNQVEKYDFSSWYFTNKSIDSKTNYDGLMGLYQYNSSFGDGNITVTLEYYSQAKDIVFGNKLIHLLPYSLKYTISLGKYSFKLSTNTLQLIMSAQVSSNEIDSCTYKERYNSSDSQYIVIQVNKNTLRSRFIDIGKVDSRITSITNVILNDHNSSESNSNNKDTQTFVGINIPYYGKDVLLDPDFALLVDTRSASDKQGSICSAKSKSGLSKTQLIGIIIGSVCAGLILLFFLSYLIYKKKLRYAAPIIKMKEVLNK</sequence>
<accession>A0A8J4PZE9</accession>
<dbReference type="InterPro" id="IPR000742">
    <property type="entry name" value="EGF"/>
</dbReference>
<dbReference type="Pfam" id="PF23033">
    <property type="entry name" value="DUF7034"/>
    <property type="match status" value="1"/>
</dbReference>
<dbReference type="PANTHER" id="PTHR31378:SF17">
    <property type="match status" value="1"/>
</dbReference>
<evidence type="ECO:0000256" key="3">
    <source>
        <dbReference type="SAM" id="SignalP"/>
    </source>
</evidence>
<evidence type="ECO:0000259" key="4">
    <source>
        <dbReference type="PROSITE" id="PS50026"/>
    </source>
</evidence>
<dbReference type="InterPro" id="IPR055463">
    <property type="entry name" value="DUF7035"/>
</dbReference>
<evidence type="ECO:0000313" key="5">
    <source>
        <dbReference type="EMBL" id="KAF2076836.1"/>
    </source>
</evidence>
<dbReference type="PROSITE" id="PS00022">
    <property type="entry name" value="EGF_1"/>
    <property type="match status" value="1"/>
</dbReference>
<feature type="transmembrane region" description="Helical" evidence="2">
    <location>
        <begin position="1320"/>
        <end position="1343"/>
    </location>
</feature>
<dbReference type="Pfam" id="PF24893">
    <property type="entry name" value="DUF7743"/>
    <property type="match status" value="1"/>
</dbReference>
<dbReference type="InterPro" id="IPR055462">
    <property type="entry name" value="DUF7034"/>
</dbReference>
<dbReference type="PROSITE" id="PS50026">
    <property type="entry name" value="EGF_3"/>
    <property type="match status" value="1"/>
</dbReference>
<feature type="signal peptide" evidence="3">
    <location>
        <begin position="1"/>
        <end position="19"/>
    </location>
</feature>
<keyword evidence="2" id="KW-1133">Transmembrane helix</keyword>
<dbReference type="Pfam" id="PF23034">
    <property type="entry name" value="DUF7035"/>
    <property type="match status" value="1"/>
</dbReference>
<feature type="chain" id="PRO_5035180066" description="EGF-like domain-containing protein" evidence="3">
    <location>
        <begin position="20"/>
        <end position="1362"/>
    </location>
</feature>
<dbReference type="Pfam" id="PF25820">
    <property type="entry name" value="DUF7949"/>
    <property type="match status" value="1"/>
</dbReference>
<gene>
    <name evidence="5" type="ORF">CYY_001864</name>
</gene>
<keyword evidence="1" id="KW-0245">EGF-like domain</keyword>
<dbReference type="InterPro" id="IPR054484">
    <property type="entry name" value="ComC_SSD"/>
</dbReference>
<evidence type="ECO:0000313" key="6">
    <source>
        <dbReference type="Proteomes" id="UP000695562"/>
    </source>
</evidence>
<dbReference type="Proteomes" id="UP000695562">
    <property type="component" value="Unassembled WGS sequence"/>
</dbReference>
<comment type="caution">
    <text evidence="1">Lacks conserved residue(s) required for the propagation of feature annotation.</text>
</comment>
<dbReference type="OrthoDB" id="427769at2759"/>
<dbReference type="InterPro" id="IPR057709">
    <property type="entry name" value="DUF7949"/>
</dbReference>
<dbReference type="EMBL" id="AJWJ01000047">
    <property type="protein sequence ID" value="KAF2076836.1"/>
    <property type="molecule type" value="Genomic_DNA"/>
</dbReference>
<dbReference type="Pfam" id="PF22933">
    <property type="entry name" value="ComC_SSD"/>
    <property type="match status" value="1"/>
</dbReference>
<name>A0A8J4PZE9_9MYCE</name>
<keyword evidence="2" id="KW-0472">Membrane</keyword>
<organism evidence="5 6">
    <name type="scientific">Polysphondylium violaceum</name>
    <dbReference type="NCBI Taxonomy" id="133409"/>
    <lineage>
        <taxon>Eukaryota</taxon>
        <taxon>Amoebozoa</taxon>
        <taxon>Evosea</taxon>
        <taxon>Eumycetozoa</taxon>
        <taxon>Dictyostelia</taxon>
        <taxon>Dictyosteliales</taxon>
        <taxon>Dictyosteliaceae</taxon>
        <taxon>Polysphondylium</taxon>
    </lineage>
</organism>
<feature type="domain" description="EGF-like" evidence="4">
    <location>
        <begin position="1025"/>
        <end position="1059"/>
    </location>
</feature>
<keyword evidence="3" id="KW-0732">Signal</keyword>
<proteinExistence type="predicted"/>
<evidence type="ECO:0000256" key="2">
    <source>
        <dbReference type="SAM" id="Phobius"/>
    </source>
</evidence>
<dbReference type="InterPro" id="IPR056645">
    <property type="entry name" value="DUF7743"/>
</dbReference>
<dbReference type="PANTHER" id="PTHR31378">
    <property type="entry name" value="EGF-LIKE DOMAIN-CONTAINING PROTEIN-RELATED-RELATED"/>
    <property type="match status" value="1"/>
</dbReference>
<feature type="disulfide bond" evidence="1">
    <location>
        <begin position="1049"/>
        <end position="1058"/>
    </location>
</feature>
<keyword evidence="6" id="KW-1185">Reference proteome</keyword>
<keyword evidence="2" id="KW-0812">Transmembrane</keyword>
<keyword evidence="1" id="KW-1015">Disulfide bond</keyword>
<evidence type="ECO:0000256" key="1">
    <source>
        <dbReference type="PROSITE-ProRule" id="PRU00076"/>
    </source>
</evidence>
<reference evidence="5" key="1">
    <citation type="submission" date="2020-01" db="EMBL/GenBank/DDBJ databases">
        <title>Development of genomics and gene disruption for Polysphondylium violaceum indicates a role for the polyketide synthase stlB in stalk morphogenesis.</title>
        <authorList>
            <person name="Narita B."/>
            <person name="Kawabe Y."/>
            <person name="Kin K."/>
            <person name="Saito T."/>
            <person name="Gibbs R."/>
            <person name="Kuspa A."/>
            <person name="Muzny D."/>
            <person name="Queller D."/>
            <person name="Richards S."/>
            <person name="Strassman J."/>
            <person name="Sucgang R."/>
            <person name="Worley K."/>
            <person name="Schaap P."/>
        </authorList>
    </citation>
    <scope>NUCLEOTIDE SEQUENCE</scope>
    <source>
        <strain evidence="5">QSvi11</strain>
    </source>
</reference>
<dbReference type="PROSITE" id="PS01186">
    <property type="entry name" value="EGF_2"/>
    <property type="match status" value="1"/>
</dbReference>